<evidence type="ECO:0000313" key="3">
    <source>
        <dbReference type="EMBL" id="KKP60904.1"/>
    </source>
</evidence>
<feature type="transmembrane region" description="Helical" evidence="1">
    <location>
        <begin position="254"/>
        <end position="271"/>
    </location>
</feature>
<keyword evidence="1" id="KW-0472">Membrane</keyword>
<protein>
    <submittedName>
        <fullName evidence="3">Glycosyl transferase family 39</fullName>
    </submittedName>
</protein>
<evidence type="ECO:0000256" key="1">
    <source>
        <dbReference type="SAM" id="Phobius"/>
    </source>
</evidence>
<keyword evidence="1" id="KW-1133">Transmembrane helix</keyword>
<reference evidence="3 4" key="1">
    <citation type="journal article" date="2015" name="Nature">
        <title>rRNA introns, odd ribosomes, and small enigmatic genomes across a large radiation of phyla.</title>
        <authorList>
            <person name="Brown C.T."/>
            <person name="Hug L.A."/>
            <person name="Thomas B.C."/>
            <person name="Sharon I."/>
            <person name="Castelle C.J."/>
            <person name="Singh A."/>
            <person name="Wilkins M.J."/>
            <person name="Williams K.H."/>
            <person name="Banfield J.F."/>
        </authorList>
    </citation>
    <scope>NUCLEOTIDE SEQUENCE [LARGE SCALE GENOMIC DNA]</scope>
</reference>
<proteinExistence type="predicted"/>
<dbReference type="EMBL" id="LBPR01000018">
    <property type="protein sequence ID" value="KKP60904.1"/>
    <property type="molecule type" value="Genomic_DNA"/>
</dbReference>
<name>A0A0G0AV50_9BACT</name>
<keyword evidence="3" id="KW-0808">Transferase</keyword>
<comment type="caution">
    <text evidence="3">The sequence shown here is derived from an EMBL/GenBank/DDBJ whole genome shotgun (WGS) entry which is preliminary data.</text>
</comment>
<dbReference type="InterPro" id="IPR038731">
    <property type="entry name" value="RgtA/B/C-like"/>
</dbReference>
<feature type="transmembrane region" description="Helical" evidence="1">
    <location>
        <begin position="82"/>
        <end position="100"/>
    </location>
</feature>
<feature type="transmembrane region" description="Helical" evidence="1">
    <location>
        <begin position="6"/>
        <end position="25"/>
    </location>
</feature>
<feature type="transmembrane region" description="Helical" evidence="1">
    <location>
        <begin position="304"/>
        <end position="323"/>
    </location>
</feature>
<feature type="transmembrane region" description="Helical" evidence="1">
    <location>
        <begin position="200"/>
        <end position="222"/>
    </location>
</feature>
<gene>
    <name evidence="3" type="ORF">UR56_C0018G0003</name>
</gene>
<dbReference type="STRING" id="1618484.UR56_C0018G0003"/>
<accession>A0A0G0AV50</accession>
<keyword evidence="1" id="KW-0812">Transmembrane</keyword>
<dbReference type="Proteomes" id="UP000034004">
    <property type="component" value="Unassembled WGS sequence"/>
</dbReference>
<sequence>MKSKGFIILTTIFLSVIFFTQFKLINRPVTDNDEGIYLTSFLLVDKGYPAYKKTYFSQPPGFLLSVYPEFILFGKTLQASRLTVGLWSIIGLMTIIWIGLELKNKWTGLLAISLLFLIPSYSNQSLTFQSDILITTFSLISLATLIRFRKNYYLPWFVTSSIFLNLTFWTKFDITFFPSFIMVFWFIYREQKISFKKIINLFFIFLAVSLGFFLIFIFPFGIKEVFDNSILLRFQAVTSSSSSFLLFDYLKKDMVLSTVILLSLILSLFKFNKFYFSQKIIFLWNIFVLIIFFFYRPLFPHHLVILTIPIVLLFSQTVGYCFTDKKLFKFIVLIILIISLSNHIYTSIKTSSKLINNQQQKAVEIINKYTNINDIVVSDEEILNGSSGRLPPPELSDISQVRIRSNNLTPENFKKIIDIYKPKLIIPWNGRLESIKNFKENLTGYIILTSFSETKNIYIRITQ</sequence>
<feature type="transmembrane region" description="Helical" evidence="1">
    <location>
        <begin position="330"/>
        <end position="348"/>
    </location>
</feature>
<evidence type="ECO:0000313" key="4">
    <source>
        <dbReference type="Proteomes" id="UP000034004"/>
    </source>
</evidence>
<feature type="transmembrane region" description="Helical" evidence="1">
    <location>
        <begin position="106"/>
        <end position="123"/>
    </location>
</feature>
<feature type="domain" description="Glycosyltransferase RgtA/B/C/D-like" evidence="2">
    <location>
        <begin position="70"/>
        <end position="208"/>
    </location>
</feature>
<evidence type="ECO:0000259" key="2">
    <source>
        <dbReference type="Pfam" id="PF13231"/>
    </source>
</evidence>
<dbReference type="AlphaFoldDB" id="A0A0G0AV50"/>
<dbReference type="GO" id="GO:0016740">
    <property type="term" value="F:transferase activity"/>
    <property type="evidence" value="ECO:0007669"/>
    <property type="project" value="UniProtKB-KW"/>
</dbReference>
<feature type="transmembrane region" description="Helical" evidence="1">
    <location>
        <begin position="280"/>
        <end position="298"/>
    </location>
</feature>
<organism evidence="3 4">
    <name type="scientific">Candidatus Roizmanbacteria bacterium GW2011_GWC2_34_23</name>
    <dbReference type="NCBI Taxonomy" id="1618484"/>
    <lineage>
        <taxon>Bacteria</taxon>
        <taxon>Candidatus Roizmaniibacteriota</taxon>
    </lineage>
</organism>
<feature type="transmembrane region" description="Helical" evidence="1">
    <location>
        <begin position="168"/>
        <end position="188"/>
    </location>
</feature>
<dbReference type="Pfam" id="PF13231">
    <property type="entry name" value="PMT_2"/>
    <property type="match status" value="1"/>
</dbReference>